<evidence type="ECO:0000256" key="1">
    <source>
        <dbReference type="HAMAP-Rule" id="MF_00302"/>
    </source>
</evidence>
<comment type="subunit">
    <text evidence="1">Binds to the N-terminal domain of the chaperone ClpA.</text>
</comment>
<comment type="function">
    <text evidence="1">Involved in the modulation of the specificity of the ClpAP-mediated ATP-dependent protein degradation.</text>
</comment>
<dbReference type="PANTHER" id="PTHR33473">
    <property type="entry name" value="ATP-DEPENDENT CLP PROTEASE ADAPTER PROTEIN CLPS1, CHLOROPLASTIC"/>
    <property type="match status" value="1"/>
</dbReference>
<dbReference type="InterPro" id="IPR014719">
    <property type="entry name" value="Ribosomal_bL12_C/ClpS-like"/>
</dbReference>
<reference evidence="4 5" key="1">
    <citation type="submission" date="2016-06" db="EMBL/GenBank/DDBJ databases">
        <title>Draft genome of Moraxella lacunata CCUG 57757A.</title>
        <authorList>
            <person name="Salva-Serra F."/>
            <person name="Engstrom-Jakobsson H."/>
            <person name="Thorell K."/>
            <person name="Gonzales-Siles L."/>
            <person name="Karlsson R."/>
            <person name="Boulund F."/>
            <person name="Engstrand L."/>
            <person name="Kristiansson E."/>
            <person name="Moore E."/>
        </authorList>
    </citation>
    <scope>NUCLEOTIDE SEQUENCE [LARGE SCALE GENOMIC DNA]</scope>
    <source>
        <strain evidence="4 5">CCUG 57757A</strain>
    </source>
</reference>
<evidence type="ECO:0000259" key="3">
    <source>
        <dbReference type="Pfam" id="PF02617"/>
    </source>
</evidence>
<dbReference type="HAMAP" id="MF_00302">
    <property type="entry name" value="ClpS"/>
    <property type="match status" value="1"/>
</dbReference>
<dbReference type="SUPFAM" id="SSF54736">
    <property type="entry name" value="ClpS-like"/>
    <property type="match status" value="1"/>
</dbReference>
<dbReference type="GO" id="GO:0006508">
    <property type="term" value="P:proteolysis"/>
    <property type="evidence" value="ECO:0007669"/>
    <property type="project" value="UniProtKB-UniRule"/>
</dbReference>
<dbReference type="InterPro" id="IPR003769">
    <property type="entry name" value="ClpS_core"/>
</dbReference>
<name>A0A1B8PWF1_MORLA</name>
<dbReference type="PANTHER" id="PTHR33473:SF17">
    <property type="entry name" value="ATP-DEPENDENT CLP PROTEASE ADAPTER PROTEIN CLPS1, CHLOROPLASTIC"/>
    <property type="match status" value="1"/>
</dbReference>
<dbReference type="OrthoDB" id="9796121at2"/>
<feature type="region of interest" description="Disordered" evidence="2">
    <location>
        <begin position="1"/>
        <end position="26"/>
    </location>
</feature>
<comment type="caution">
    <text evidence="4">The sequence shown here is derived from an EMBL/GenBank/DDBJ whole genome shotgun (WGS) entry which is preliminary data.</text>
</comment>
<dbReference type="Proteomes" id="UP000092607">
    <property type="component" value="Unassembled WGS sequence"/>
</dbReference>
<dbReference type="RefSeq" id="WP_065255589.1">
    <property type="nucleotide sequence ID" value="NZ_JARDJM010000003.1"/>
</dbReference>
<feature type="domain" description="Adaptor protein ClpS core" evidence="3">
    <location>
        <begin position="31"/>
        <end position="108"/>
    </location>
</feature>
<dbReference type="Pfam" id="PF02617">
    <property type="entry name" value="ClpS"/>
    <property type="match status" value="1"/>
</dbReference>
<sequence length="112" mass="12574">MSQHESDIDNQSDVVTKPQHVPEQAPEQAEVPLFHVVMHNDDFTTMDFVVFVLVEVFAHGMDKAVSLMMDIHQTGQAIVATLPKEIGEMKIAIVQEYAEEAEFPLLVTLKRA</sequence>
<dbReference type="EMBL" id="LZMS01000088">
    <property type="protein sequence ID" value="OBX60281.1"/>
    <property type="molecule type" value="Genomic_DNA"/>
</dbReference>
<evidence type="ECO:0000313" key="5">
    <source>
        <dbReference type="Proteomes" id="UP000092607"/>
    </source>
</evidence>
<protein>
    <recommendedName>
        <fullName evidence="1">ATP-dependent Clp protease adapter protein ClpS</fullName>
    </recommendedName>
</protein>
<evidence type="ECO:0000256" key="2">
    <source>
        <dbReference type="SAM" id="MobiDB-lite"/>
    </source>
</evidence>
<accession>A0A1B8PWF1</accession>
<comment type="similarity">
    <text evidence="1">Belongs to the ClpS family.</text>
</comment>
<evidence type="ECO:0000313" key="4">
    <source>
        <dbReference type="EMBL" id="OBX60281.1"/>
    </source>
</evidence>
<dbReference type="GO" id="GO:0030163">
    <property type="term" value="P:protein catabolic process"/>
    <property type="evidence" value="ECO:0007669"/>
    <property type="project" value="InterPro"/>
</dbReference>
<proteinExistence type="inferred from homology"/>
<gene>
    <name evidence="1" type="primary">clpS</name>
    <name evidence="4" type="ORF">A9309_09850</name>
</gene>
<dbReference type="InterPro" id="IPR022935">
    <property type="entry name" value="ClpS"/>
</dbReference>
<dbReference type="Gene3D" id="3.30.1390.10">
    <property type="match status" value="1"/>
</dbReference>
<organism evidence="4 5">
    <name type="scientific">Moraxella lacunata</name>
    <dbReference type="NCBI Taxonomy" id="477"/>
    <lineage>
        <taxon>Bacteria</taxon>
        <taxon>Pseudomonadati</taxon>
        <taxon>Pseudomonadota</taxon>
        <taxon>Gammaproteobacteria</taxon>
        <taxon>Moraxellales</taxon>
        <taxon>Moraxellaceae</taxon>
        <taxon>Moraxella</taxon>
    </lineage>
</organism>
<dbReference type="AlphaFoldDB" id="A0A1B8PWF1"/>